<dbReference type="SUPFAM" id="SSF89155">
    <property type="entry name" value="TorD-like"/>
    <property type="match status" value="1"/>
</dbReference>
<comment type="caution">
    <text evidence="2">The sequence shown here is derived from an EMBL/GenBank/DDBJ whole genome shotgun (WGS) entry which is preliminary data.</text>
</comment>
<accession>A0A4R6QPW2</accession>
<gene>
    <name evidence="2" type="ORF">DES47_103663</name>
</gene>
<organism evidence="2 3">
    <name type="scientific">Roseateles toxinivorans</name>
    <dbReference type="NCBI Taxonomy" id="270368"/>
    <lineage>
        <taxon>Bacteria</taxon>
        <taxon>Pseudomonadati</taxon>
        <taxon>Pseudomonadota</taxon>
        <taxon>Betaproteobacteria</taxon>
        <taxon>Burkholderiales</taxon>
        <taxon>Sphaerotilaceae</taxon>
        <taxon>Roseateles</taxon>
    </lineage>
</organism>
<dbReference type="EMBL" id="SNXS01000003">
    <property type="protein sequence ID" value="TDP71681.1"/>
    <property type="molecule type" value="Genomic_DNA"/>
</dbReference>
<name>A0A4R6QPW2_9BURK</name>
<proteinExistence type="predicted"/>
<dbReference type="RefSeq" id="WP_133701438.1">
    <property type="nucleotide sequence ID" value="NZ_SNXS01000003.1"/>
</dbReference>
<dbReference type="InterPro" id="IPR050289">
    <property type="entry name" value="TorD/DmsD_chaperones"/>
</dbReference>
<dbReference type="InterPro" id="IPR036411">
    <property type="entry name" value="TorD-like_sf"/>
</dbReference>
<dbReference type="InterPro" id="IPR020945">
    <property type="entry name" value="DMSO/NO3_reduct_chaperone"/>
</dbReference>
<keyword evidence="3" id="KW-1185">Reference proteome</keyword>
<dbReference type="AlphaFoldDB" id="A0A4R6QPW2"/>
<protein>
    <submittedName>
        <fullName evidence="2">TorA maturation chaperone TorD</fullName>
    </submittedName>
</protein>
<evidence type="ECO:0000256" key="1">
    <source>
        <dbReference type="ARBA" id="ARBA00023186"/>
    </source>
</evidence>
<dbReference type="PANTHER" id="PTHR34227">
    <property type="entry name" value="CHAPERONE PROTEIN YCDY"/>
    <property type="match status" value="1"/>
</dbReference>
<sequence length="208" mass="23047">MSIAQPIVMSAPDAGEELARAEIYGLLSSLFFAPPSAELLGQFQVAVTEAPEPGGFLERPWQDLVAAARASDEPQAAAEYEALFMGVGKPEVFLYGSFYMAGYLHETPLVKLRSSLGELGLARDAAMQETEDHVAYVFEVMRYLIAGDDLAVCNLERQRQFFRAHVQPWVERFCETLAQHPGAGLYRQVALFTQAFMAVETQAFDMLE</sequence>
<dbReference type="Gene3D" id="1.10.3480.10">
    <property type="entry name" value="TorD-like"/>
    <property type="match status" value="1"/>
</dbReference>
<evidence type="ECO:0000313" key="2">
    <source>
        <dbReference type="EMBL" id="TDP71681.1"/>
    </source>
</evidence>
<reference evidence="2 3" key="1">
    <citation type="submission" date="2019-03" db="EMBL/GenBank/DDBJ databases">
        <title>Genomic Encyclopedia of Type Strains, Phase IV (KMG-IV): sequencing the most valuable type-strain genomes for metagenomic binning, comparative biology and taxonomic classification.</title>
        <authorList>
            <person name="Goeker M."/>
        </authorList>
    </citation>
    <scope>NUCLEOTIDE SEQUENCE [LARGE SCALE GENOMIC DNA]</scope>
    <source>
        <strain evidence="2 3">DSM 16998</strain>
    </source>
</reference>
<keyword evidence="1" id="KW-0143">Chaperone</keyword>
<dbReference type="PANTHER" id="PTHR34227:SF1">
    <property type="entry name" value="DIMETHYL SULFOXIDE REDUCTASE CHAPERONE-RELATED"/>
    <property type="match status" value="1"/>
</dbReference>
<dbReference type="OrthoDB" id="8526323at2"/>
<dbReference type="Proteomes" id="UP000295361">
    <property type="component" value="Unassembled WGS sequence"/>
</dbReference>
<dbReference type="Pfam" id="PF02613">
    <property type="entry name" value="Nitrate_red_del"/>
    <property type="match status" value="1"/>
</dbReference>
<dbReference type="InParanoid" id="A0A4R6QPW2"/>
<evidence type="ECO:0000313" key="3">
    <source>
        <dbReference type="Proteomes" id="UP000295361"/>
    </source>
</evidence>